<organism evidence="1 2">
    <name type="scientific">Kuenenia stuttgartiensis</name>
    <dbReference type="NCBI Taxonomy" id="174633"/>
    <lineage>
        <taxon>Bacteria</taxon>
        <taxon>Pseudomonadati</taxon>
        <taxon>Planctomycetota</taxon>
        <taxon>Candidatus Brocadiia</taxon>
        <taxon>Candidatus Brocadiales</taxon>
        <taxon>Candidatus Brocadiaceae</taxon>
        <taxon>Candidatus Kuenenia</taxon>
    </lineage>
</organism>
<dbReference type="EMBL" id="CP049055">
    <property type="protein sequence ID" value="QII13396.1"/>
    <property type="molecule type" value="Genomic_DNA"/>
</dbReference>
<proteinExistence type="predicted"/>
<gene>
    <name evidence="1" type="ORF">KsCSTR_40170</name>
</gene>
<dbReference type="AlphaFoldDB" id="A0A6G7GUZ8"/>
<dbReference type="Proteomes" id="UP000501926">
    <property type="component" value="Chromosome"/>
</dbReference>
<evidence type="ECO:0000313" key="1">
    <source>
        <dbReference type="EMBL" id="QII13396.1"/>
    </source>
</evidence>
<name>A0A6G7GUZ8_KUEST</name>
<protein>
    <submittedName>
        <fullName evidence="1">Uncharacterized protein</fullName>
    </submittedName>
</protein>
<evidence type="ECO:0000313" key="2">
    <source>
        <dbReference type="Proteomes" id="UP000501926"/>
    </source>
</evidence>
<accession>A0A6G7GUZ8</accession>
<reference evidence="1 2" key="1">
    <citation type="submission" date="2020-02" db="EMBL/GenBank/DDBJ databases">
        <title>Newly sequenced genome of strain CSTR1 showed variability in Candidatus Kuenenia stuttgartiensis genomes.</title>
        <authorList>
            <person name="Ding C."/>
            <person name="Adrian L."/>
        </authorList>
    </citation>
    <scope>NUCLEOTIDE SEQUENCE [LARGE SCALE GENOMIC DNA]</scope>
    <source>
        <strain evidence="1 2">CSTR1</strain>
    </source>
</reference>
<sequence>MSCQIGIIQFHLTKLIKIPNYFWTVPKCVRFSSLIPFNETITVFDLPYGACPPQAGNNLIADTYDVSEVFANKPGIAEVVIVVEEILPVLRILYVCHWAAPSSNACIVRRKYKSDL</sequence>